<keyword evidence="2" id="KW-1133">Transmembrane helix</keyword>
<evidence type="ECO:0000256" key="1">
    <source>
        <dbReference type="SAM" id="MobiDB-lite"/>
    </source>
</evidence>
<keyword evidence="2" id="KW-0812">Transmembrane</keyword>
<dbReference type="RefSeq" id="XP_033454943.1">
    <property type="nucleotide sequence ID" value="XM_033608134.1"/>
</dbReference>
<feature type="compositionally biased region" description="Basic residues" evidence="1">
    <location>
        <begin position="8"/>
        <end position="18"/>
    </location>
</feature>
<dbReference type="GeneID" id="54365933"/>
<organism evidence="4">
    <name type="scientific">Dissoconium aciculare CBS 342.82</name>
    <dbReference type="NCBI Taxonomy" id="1314786"/>
    <lineage>
        <taxon>Eukaryota</taxon>
        <taxon>Fungi</taxon>
        <taxon>Dikarya</taxon>
        <taxon>Ascomycota</taxon>
        <taxon>Pezizomycotina</taxon>
        <taxon>Dothideomycetes</taxon>
        <taxon>Dothideomycetidae</taxon>
        <taxon>Mycosphaerellales</taxon>
        <taxon>Dissoconiaceae</taxon>
        <taxon>Dissoconium</taxon>
    </lineage>
</organism>
<feature type="compositionally biased region" description="Low complexity" evidence="1">
    <location>
        <begin position="70"/>
        <end position="109"/>
    </location>
</feature>
<proteinExistence type="predicted"/>
<reference evidence="4" key="3">
    <citation type="submission" date="2025-08" db="UniProtKB">
        <authorList>
            <consortium name="RefSeq"/>
        </authorList>
    </citation>
    <scope>IDENTIFICATION</scope>
    <source>
        <strain evidence="4">CBS 342.82</strain>
    </source>
</reference>
<feature type="region of interest" description="Disordered" evidence="1">
    <location>
        <begin position="1"/>
        <end position="109"/>
    </location>
</feature>
<feature type="compositionally biased region" description="Acidic residues" evidence="1">
    <location>
        <begin position="150"/>
        <end position="170"/>
    </location>
</feature>
<dbReference type="Proteomes" id="UP000504637">
    <property type="component" value="Unplaced"/>
</dbReference>
<feature type="region of interest" description="Disordered" evidence="1">
    <location>
        <begin position="143"/>
        <end position="170"/>
    </location>
</feature>
<gene>
    <name evidence="4" type="ORF">K489DRAFT_414173</name>
</gene>
<keyword evidence="3" id="KW-1185">Reference proteome</keyword>
<evidence type="ECO:0000256" key="2">
    <source>
        <dbReference type="SAM" id="Phobius"/>
    </source>
</evidence>
<evidence type="ECO:0000313" key="4">
    <source>
        <dbReference type="RefSeq" id="XP_033454943.1"/>
    </source>
</evidence>
<feature type="transmembrane region" description="Helical" evidence="2">
    <location>
        <begin position="271"/>
        <end position="292"/>
    </location>
</feature>
<accession>A0A6J3LTG2</accession>
<evidence type="ECO:0000313" key="3">
    <source>
        <dbReference type="Proteomes" id="UP000504637"/>
    </source>
</evidence>
<dbReference type="AlphaFoldDB" id="A0A6J3LTG2"/>
<name>A0A6J3LTG2_9PEZI</name>
<reference evidence="4" key="1">
    <citation type="submission" date="2020-01" db="EMBL/GenBank/DDBJ databases">
        <authorList>
            <consortium name="DOE Joint Genome Institute"/>
            <person name="Haridas S."/>
            <person name="Albert R."/>
            <person name="Binder M."/>
            <person name="Bloem J."/>
            <person name="Labutti K."/>
            <person name="Salamov A."/>
            <person name="Andreopoulos B."/>
            <person name="Baker S.E."/>
            <person name="Barry K."/>
            <person name="Bills G."/>
            <person name="Bluhm B.H."/>
            <person name="Cannon C."/>
            <person name="Castanera R."/>
            <person name="Culley D.E."/>
            <person name="Daum C."/>
            <person name="Ezra D."/>
            <person name="Gonzalez J.B."/>
            <person name="Henrissat B."/>
            <person name="Kuo A."/>
            <person name="Liang C."/>
            <person name="Lipzen A."/>
            <person name="Lutzoni F."/>
            <person name="Magnuson J."/>
            <person name="Mondo S."/>
            <person name="Nolan M."/>
            <person name="Ohm R."/>
            <person name="Pangilinan J."/>
            <person name="Park H.-J."/>
            <person name="Ramirez L."/>
            <person name="Alfaro M."/>
            <person name="Sun H."/>
            <person name="Tritt A."/>
            <person name="Yoshinaga Y."/>
            <person name="Zwiers L.-H."/>
            <person name="Turgeon B.G."/>
            <person name="Goodwin S.B."/>
            <person name="Spatafora J.W."/>
            <person name="Crous P.W."/>
            <person name="Grigoriev I.V."/>
        </authorList>
    </citation>
    <scope>NUCLEOTIDE SEQUENCE</scope>
    <source>
        <strain evidence="4">CBS 342.82</strain>
    </source>
</reference>
<reference evidence="4" key="2">
    <citation type="submission" date="2020-04" db="EMBL/GenBank/DDBJ databases">
        <authorList>
            <consortium name="NCBI Genome Project"/>
        </authorList>
    </citation>
    <scope>NUCLEOTIDE SEQUENCE</scope>
    <source>
        <strain evidence="4">CBS 342.82</strain>
    </source>
</reference>
<feature type="compositionally biased region" description="Basic residues" evidence="1">
    <location>
        <begin position="52"/>
        <end position="69"/>
    </location>
</feature>
<sequence>MDPNASDHHHHHQHHHDNSRRPPSGSPSHITLPGSPLMLGLSGLTSDYSPRQRARRPSISSPHHHHHQAAPRGPSISPSLRGRSPRLRSAPAAPSPLLAGGSGAAQHLGSPRLLGSPLLAVPESGAASQQEDARLVAQEVSLGRPAIADENGDDDDNLNGDEEENEEEGEAALDFRAELAAASSSSPSHFGRRPGSIREMFPVAASVAETHPHPHPHHRHPHSPRRQTSLQLSSSMLTAVDAAGGWLMTDFGQGRKSADGSVAWSEDWRRLGFLALGAWVCVLVGIGVICGVEDWRRSRR</sequence>
<feature type="compositionally biased region" description="Low complexity" evidence="1">
    <location>
        <begin position="31"/>
        <end position="46"/>
    </location>
</feature>
<protein>
    <submittedName>
        <fullName evidence="4">Uncharacterized protein</fullName>
    </submittedName>
</protein>
<keyword evidence="2" id="KW-0472">Membrane</keyword>